<protein>
    <recommendedName>
        <fullName evidence="3">Zinc-ribbon domain-containing protein</fullName>
    </recommendedName>
</protein>
<feature type="region of interest" description="Disordered" evidence="1">
    <location>
        <begin position="27"/>
        <end position="85"/>
    </location>
</feature>
<evidence type="ECO:0000256" key="2">
    <source>
        <dbReference type="SAM" id="Phobius"/>
    </source>
</evidence>
<feature type="compositionally biased region" description="Low complexity" evidence="1">
    <location>
        <begin position="63"/>
        <end position="79"/>
    </location>
</feature>
<evidence type="ECO:0000259" key="3">
    <source>
        <dbReference type="Pfam" id="PF13240"/>
    </source>
</evidence>
<organism evidence="4 5">
    <name type="scientific">Andreesenia angusta</name>
    <dbReference type="NCBI Taxonomy" id="39480"/>
    <lineage>
        <taxon>Bacteria</taxon>
        <taxon>Bacillati</taxon>
        <taxon>Bacillota</taxon>
        <taxon>Tissierellia</taxon>
        <taxon>Tissierellales</taxon>
        <taxon>Gottschalkiaceae</taxon>
        <taxon>Andreesenia</taxon>
    </lineage>
</organism>
<feature type="region of interest" description="Disordered" evidence="1">
    <location>
        <begin position="117"/>
        <end position="167"/>
    </location>
</feature>
<dbReference type="Proteomes" id="UP000180254">
    <property type="component" value="Unassembled WGS sequence"/>
</dbReference>
<keyword evidence="2" id="KW-0812">Transmembrane</keyword>
<keyword evidence="5" id="KW-1185">Reference proteome</keyword>
<dbReference type="InterPro" id="IPR026870">
    <property type="entry name" value="Zinc_ribbon_dom"/>
</dbReference>
<dbReference type="AlphaFoldDB" id="A0A1S1V6P1"/>
<accession>A0A1S1V6P1</accession>
<keyword evidence="2" id="KW-1133">Transmembrane helix</keyword>
<evidence type="ECO:0000256" key="1">
    <source>
        <dbReference type="SAM" id="MobiDB-lite"/>
    </source>
</evidence>
<feature type="compositionally biased region" description="Polar residues" evidence="1">
    <location>
        <begin position="126"/>
        <end position="141"/>
    </location>
</feature>
<dbReference type="STRING" id="39480.EUAN_13680"/>
<name>A0A1S1V6P1_9FIRM</name>
<feature type="compositionally biased region" description="Basic and acidic residues" evidence="1">
    <location>
        <begin position="35"/>
        <end position="49"/>
    </location>
</feature>
<feature type="transmembrane region" description="Helical" evidence="2">
    <location>
        <begin position="92"/>
        <end position="113"/>
    </location>
</feature>
<evidence type="ECO:0000313" key="5">
    <source>
        <dbReference type="Proteomes" id="UP000180254"/>
    </source>
</evidence>
<sequence>MEKFKYCSNCGFKMLEEDRFCSNCGFDTLSGQQEPKQEIKQEPKREVPREQGANGNAQGGQNMGPNQNMRPNMNPNAGRPGPGAPKNSNTGLIIAISATVVLLLLGGGIYAALSMRSPKPKPPVASNPQQDEQENGSTEGNSGEKTETKKSEETDESSNTPKLDLSKAKTYLSKPGVKATFSVNYPDGTAGIVERTSSSVAPDPSVIVTEVETGVDMGEEYGFANHYVEREDGTYLIYDSTPYEIMPVMKNDLYVGKSWEYSDDYGKIEWTVTEMGINIDLGFKTFEDCVVVKEDNQAVGFQSLTYYAPDYGIVRVVDPGGATEYYRMTSLEEIGEDEASQPVIKWAPNYTNIKDDRTQTY</sequence>
<comment type="caution">
    <text evidence="4">The sequence shown here is derived from an EMBL/GenBank/DDBJ whole genome shotgun (WGS) entry which is preliminary data.</text>
</comment>
<reference evidence="4 5" key="1">
    <citation type="submission" date="2016-09" db="EMBL/GenBank/DDBJ databases">
        <title>Genome sequence of Eubacterium angustum.</title>
        <authorList>
            <person name="Poehlein A."/>
            <person name="Daniel R."/>
        </authorList>
    </citation>
    <scope>NUCLEOTIDE SEQUENCE [LARGE SCALE GENOMIC DNA]</scope>
    <source>
        <strain evidence="4 5">DSM 1989</strain>
    </source>
</reference>
<dbReference type="RefSeq" id="WP_071062983.1">
    <property type="nucleotide sequence ID" value="NZ_MKIE01000004.1"/>
</dbReference>
<evidence type="ECO:0000313" key="4">
    <source>
        <dbReference type="EMBL" id="OHW62298.1"/>
    </source>
</evidence>
<proteinExistence type="predicted"/>
<feature type="domain" description="Zinc-ribbon" evidence="3">
    <location>
        <begin position="6"/>
        <end position="26"/>
    </location>
</feature>
<dbReference type="EMBL" id="MKIE01000004">
    <property type="protein sequence ID" value="OHW62298.1"/>
    <property type="molecule type" value="Genomic_DNA"/>
</dbReference>
<dbReference type="Pfam" id="PF13240">
    <property type="entry name" value="Zn_Ribbon_1"/>
    <property type="match status" value="1"/>
</dbReference>
<gene>
    <name evidence="4" type="ORF">EUAN_13680</name>
</gene>
<feature type="compositionally biased region" description="Basic and acidic residues" evidence="1">
    <location>
        <begin position="142"/>
        <end position="152"/>
    </location>
</feature>
<keyword evidence="2" id="KW-0472">Membrane</keyword>